<keyword evidence="1" id="KW-0812">Transmembrane</keyword>
<gene>
    <name evidence="2" type="ORF">DP923_02405</name>
</gene>
<evidence type="ECO:0000313" key="2">
    <source>
        <dbReference type="EMBL" id="RAU83936.1"/>
    </source>
</evidence>
<dbReference type="OrthoDB" id="1448671at2"/>
<organism evidence="2 3">
    <name type="scientific">Pontibacter arcticus</name>
    <dbReference type="NCBI Taxonomy" id="2080288"/>
    <lineage>
        <taxon>Bacteria</taxon>
        <taxon>Pseudomonadati</taxon>
        <taxon>Bacteroidota</taxon>
        <taxon>Cytophagia</taxon>
        <taxon>Cytophagales</taxon>
        <taxon>Hymenobacteraceae</taxon>
        <taxon>Pontibacter</taxon>
    </lineage>
</organism>
<proteinExistence type="predicted"/>
<feature type="transmembrane region" description="Helical" evidence="1">
    <location>
        <begin position="133"/>
        <end position="151"/>
    </location>
</feature>
<feature type="transmembrane region" description="Helical" evidence="1">
    <location>
        <begin position="44"/>
        <end position="64"/>
    </location>
</feature>
<keyword evidence="3" id="KW-1185">Reference proteome</keyword>
<protein>
    <submittedName>
        <fullName evidence="2">Uncharacterized protein</fullName>
    </submittedName>
</protein>
<dbReference type="Proteomes" id="UP000251692">
    <property type="component" value="Unassembled WGS sequence"/>
</dbReference>
<sequence>MENKIKNQLKALAIYQVAGGILGIGLLVWVLFSGSVPVTIQTLRISLFGTALFVFSILCGRMLFRNARRGLILSLVNQLLQVVYFAFGSYGFLYVAGVRIGLGLDLVGSWTFKFRLAISSFEVYFNTDTGQKLIGVNLVALALIFWIESLLQKVKA</sequence>
<keyword evidence="1" id="KW-1133">Transmembrane helix</keyword>
<reference evidence="2 3" key="2">
    <citation type="submission" date="2018-07" db="EMBL/GenBank/DDBJ databases">
        <title>Pontibacter sp. 2b14 genomic sequence and assembly.</title>
        <authorList>
            <person name="Du Z.-J."/>
        </authorList>
    </citation>
    <scope>NUCLEOTIDE SEQUENCE [LARGE SCALE GENOMIC DNA]</scope>
    <source>
        <strain evidence="2 3">2b14</strain>
    </source>
</reference>
<keyword evidence="1" id="KW-0472">Membrane</keyword>
<dbReference type="RefSeq" id="WP_112303996.1">
    <property type="nucleotide sequence ID" value="NZ_QMDV01000001.1"/>
</dbReference>
<evidence type="ECO:0000313" key="3">
    <source>
        <dbReference type="Proteomes" id="UP000251692"/>
    </source>
</evidence>
<dbReference type="EMBL" id="QMDV01000001">
    <property type="protein sequence ID" value="RAU83936.1"/>
    <property type="molecule type" value="Genomic_DNA"/>
</dbReference>
<name>A0A364RI89_9BACT</name>
<feature type="transmembrane region" description="Helical" evidence="1">
    <location>
        <begin position="12"/>
        <end position="32"/>
    </location>
</feature>
<reference evidence="2 3" key="1">
    <citation type="submission" date="2018-06" db="EMBL/GenBank/DDBJ databases">
        <authorList>
            <person name="Liu Z.-W."/>
        </authorList>
    </citation>
    <scope>NUCLEOTIDE SEQUENCE [LARGE SCALE GENOMIC DNA]</scope>
    <source>
        <strain evidence="2 3">2b14</strain>
    </source>
</reference>
<accession>A0A364RI89</accession>
<feature type="transmembrane region" description="Helical" evidence="1">
    <location>
        <begin position="71"/>
        <end position="96"/>
    </location>
</feature>
<comment type="caution">
    <text evidence="2">The sequence shown here is derived from an EMBL/GenBank/DDBJ whole genome shotgun (WGS) entry which is preliminary data.</text>
</comment>
<evidence type="ECO:0000256" key="1">
    <source>
        <dbReference type="SAM" id="Phobius"/>
    </source>
</evidence>
<dbReference type="AlphaFoldDB" id="A0A364RI89"/>